<evidence type="ECO:0000256" key="1">
    <source>
        <dbReference type="ARBA" id="ARBA00004651"/>
    </source>
</evidence>
<evidence type="ECO:0000256" key="4">
    <source>
        <dbReference type="ARBA" id="ARBA00022692"/>
    </source>
</evidence>
<evidence type="ECO:0000313" key="11">
    <source>
        <dbReference type="EMBL" id="CAH0102967.1"/>
    </source>
</evidence>
<feature type="transmembrane region" description="Helical" evidence="9">
    <location>
        <begin position="20"/>
        <end position="44"/>
    </location>
</feature>
<evidence type="ECO:0000256" key="2">
    <source>
        <dbReference type="ARBA" id="ARBA00008685"/>
    </source>
</evidence>
<keyword evidence="4 9" id="KW-0812">Transmembrane</keyword>
<dbReference type="GO" id="GO:0050906">
    <property type="term" value="P:detection of stimulus involved in sensory perception"/>
    <property type="evidence" value="ECO:0007669"/>
    <property type="project" value="UniProtKB-ARBA"/>
</dbReference>
<dbReference type="InterPro" id="IPR052192">
    <property type="entry name" value="Insect_Ionotropic_Sensory_Rcpt"/>
</dbReference>
<sequence>MLLSQGGPCLSKRLQIRLVAGVWCLATFLFVQAYSSVLFTYVVAPVNRPIINSIYDVIYNNDISLFKNDTTVLLTKLTNKLDSISNSRCINISDCVYQVKPGSRNVYMEGSLYAKDQIRTDFKRTGKCNLQFAKEGFFNYYVTFALPKNSPYTQSINQGLLKLQQTGIIDYWDLWFRPMPPQCNGKPISGNKAPQKKSSLSFKNLTGAFILIGVGLSLSTLVFLCEQIVFMRERHQRRTRNKVTDADTI</sequence>
<protein>
    <recommendedName>
        <fullName evidence="10">Ionotropic glutamate receptor C-terminal domain-containing protein</fullName>
    </recommendedName>
</protein>
<comment type="caution">
    <text evidence="11">The sequence shown here is derived from an EMBL/GenBank/DDBJ whole genome shotgun (WGS) entry which is preliminary data.</text>
</comment>
<dbReference type="AlphaFoldDB" id="A0A8J2WL04"/>
<dbReference type="Pfam" id="PF00060">
    <property type="entry name" value="Lig_chan"/>
    <property type="match status" value="1"/>
</dbReference>
<dbReference type="Proteomes" id="UP000789390">
    <property type="component" value="Unassembled WGS sequence"/>
</dbReference>
<dbReference type="PANTHER" id="PTHR42643:SF24">
    <property type="entry name" value="IONOTROPIC RECEPTOR 60A"/>
    <property type="match status" value="1"/>
</dbReference>
<dbReference type="SUPFAM" id="SSF53850">
    <property type="entry name" value="Periplasmic binding protein-like II"/>
    <property type="match status" value="1"/>
</dbReference>
<keyword evidence="12" id="KW-1185">Reference proteome</keyword>
<evidence type="ECO:0000256" key="9">
    <source>
        <dbReference type="SAM" id="Phobius"/>
    </source>
</evidence>
<proteinExistence type="inferred from homology"/>
<evidence type="ECO:0000313" key="12">
    <source>
        <dbReference type="Proteomes" id="UP000789390"/>
    </source>
</evidence>
<dbReference type="Gene3D" id="1.10.287.70">
    <property type="match status" value="1"/>
</dbReference>
<feature type="transmembrane region" description="Helical" evidence="9">
    <location>
        <begin position="205"/>
        <end position="230"/>
    </location>
</feature>
<comment type="subcellular location">
    <subcellularLocation>
        <location evidence="1">Cell membrane</location>
        <topology evidence="1">Multi-pass membrane protein</topology>
    </subcellularLocation>
</comment>
<dbReference type="GO" id="GO:0015276">
    <property type="term" value="F:ligand-gated monoatomic ion channel activity"/>
    <property type="evidence" value="ECO:0007669"/>
    <property type="project" value="InterPro"/>
</dbReference>
<dbReference type="InterPro" id="IPR001320">
    <property type="entry name" value="Iontro_rcpt_C"/>
</dbReference>
<organism evidence="11 12">
    <name type="scientific">Daphnia galeata</name>
    <dbReference type="NCBI Taxonomy" id="27404"/>
    <lineage>
        <taxon>Eukaryota</taxon>
        <taxon>Metazoa</taxon>
        <taxon>Ecdysozoa</taxon>
        <taxon>Arthropoda</taxon>
        <taxon>Crustacea</taxon>
        <taxon>Branchiopoda</taxon>
        <taxon>Diplostraca</taxon>
        <taxon>Cladocera</taxon>
        <taxon>Anomopoda</taxon>
        <taxon>Daphniidae</taxon>
        <taxon>Daphnia</taxon>
    </lineage>
</organism>
<keyword evidence="6 9" id="KW-0472">Membrane</keyword>
<keyword evidence="3" id="KW-1003">Cell membrane</keyword>
<reference evidence="11" key="1">
    <citation type="submission" date="2021-11" db="EMBL/GenBank/DDBJ databases">
        <authorList>
            <person name="Schell T."/>
        </authorList>
    </citation>
    <scope>NUCLEOTIDE SEQUENCE</scope>
    <source>
        <strain evidence="11">M5</strain>
    </source>
</reference>
<dbReference type="OrthoDB" id="6356705at2759"/>
<evidence type="ECO:0000259" key="10">
    <source>
        <dbReference type="Pfam" id="PF00060"/>
    </source>
</evidence>
<keyword evidence="7" id="KW-0675">Receptor</keyword>
<evidence type="ECO:0000256" key="5">
    <source>
        <dbReference type="ARBA" id="ARBA00022989"/>
    </source>
</evidence>
<dbReference type="GO" id="GO:0005886">
    <property type="term" value="C:plasma membrane"/>
    <property type="evidence" value="ECO:0007669"/>
    <property type="project" value="UniProtKB-SubCell"/>
</dbReference>
<evidence type="ECO:0000256" key="8">
    <source>
        <dbReference type="ARBA" id="ARBA00023180"/>
    </source>
</evidence>
<feature type="domain" description="Ionotropic glutamate receptor C-terminal" evidence="10">
    <location>
        <begin position="2"/>
        <end position="216"/>
    </location>
</feature>
<gene>
    <name evidence="11" type="ORF">DGAL_LOCUS5495</name>
</gene>
<name>A0A8J2WL04_9CRUS</name>
<accession>A0A8J2WL04</accession>
<dbReference type="PANTHER" id="PTHR42643">
    <property type="entry name" value="IONOTROPIC RECEPTOR 20A-RELATED"/>
    <property type="match status" value="1"/>
</dbReference>
<keyword evidence="5 9" id="KW-1133">Transmembrane helix</keyword>
<evidence type="ECO:0000256" key="7">
    <source>
        <dbReference type="ARBA" id="ARBA00023170"/>
    </source>
</evidence>
<keyword evidence="8" id="KW-0325">Glycoprotein</keyword>
<dbReference type="EMBL" id="CAKKLH010000101">
    <property type="protein sequence ID" value="CAH0102967.1"/>
    <property type="molecule type" value="Genomic_DNA"/>
</dbReference>
<evidence type="ECO:0000256" key="6">
    <source>
        <dbReference type="ARBA" id="ARBA00023136"/>
    </source>
</evidence>
<evidence type="ECO:0000256" key="3">
    <source>
        <dbReference type="ARBA" id="ARBA00022475"/>
    </source>
</evidence>
<comment type="similarity">
    <text evidence="2">Belongs to the glutamate-gated ion channel (TC 1.A.10.1) family.</text>
</comment>